<feature type="region of interest" description="Disordered" evidence="10">
    <location>
        <begin position="522"/>
        <end position="554"/>
    </location>
</feature>
<feature type="region of interest" description="Disordered" evidence="10">
    <location>
        <begin position="264"/>
        <end position="290"/>
    </location>
</feature>
<organism evidence="12 13">
    <name type="scientific">Escallonia rubra</name>
    <dbReference type="NCBI Taxonomy" id="112253"/>
    <lineage>
        <taxon>Eukaryota</taxon>
        <taxon>Viridiplantae</taxon>
        <taxon>Streptophyta</taxon>
        <taxon>Embryophyta</taxon>
        <taxon>Tracheophyta</taxon>
        <taxon>Spermatophyta</taxon>
        <taxon>Magnoliopsida</taxon>
        <taxon>eudicotyledons</taxon>
        <taxon>Gunneridae</taxon>
        <taxon>Pentapetalae</taxon>
        <taxon>asterids</taxon>
        <taxon>campanulids</taxon>
        <taxon>Escalloniales</taxon>
        <taxon>Escalloniaceae</taxon>
        <taxon>Escallonia</taxon>
    </lineage>
</organism>
<feature type="compositionally biased region" description="Low complexity" evidence="10">
    <location>
        <begin position="455"/>
        <end position="474"/>
    </location>
</feature>
<dbReference type="EC" id="2.3.2.27" evidence="3"/>
<protein>
    <recommendedName>
        <fullName evidence="3">RING-type E3 ubiquitin transferase</fullName>
        <ecNumber evidence="3">2.3.2.27</ecNumber>
    </recommendedName>
</protein>
<evidence type="ECO:0000256" key="2">
    <source>
        <dbReference type="ARBA" id="ARBA00004906"/>
    </source>
</evidence>
<proteinExistence type="predicted"/>
<comment type="catalytic activity">
    <reaction evidence="1">
        <text>S-ubiquitinyl-[E2 ubiquitin-conjugating enzyme]-L-cysteine + [acceptor protein]-L-lysine = [E2 ubiquitin-conjugating enzyme]-L-cysteine + N(6)-ubiquitinyl-[acceptor protein]-L-lysine.</text>
        <dbReference type="EC" id="2.3.2.27"/>
    </reaction>
</comment>
<dbReference type="Gene3D" id="3.30.40.10">
    <property type="entry name" value="Zinc/RING finger domain, C3HC4 (zinc finger)"/>
    <property type="match status" value="1"/>
</dbReference>
<dbReference type="InterPro" id="IPR045191">
    <property type="entry name" value="MBR1/2-like"/>
</dbReference>
<accession>A0AA88RLI4</accession>
<feature type="region of interest" description="Disordered" evidence="10">
    <location>
        <begin position="18"/>
        <end position="38"/>
    </location>
</feature>
<feature type="compositionally biased region" description="Polar residues" evidence="10">
    <location>
        <begin position="344"/>
        <end position="359"/>
    </location>
</feature>
<dbReference type="AlphaFoldDB" id="A0AA88RLI4"/>
<evidence type="ECO:0000256" key="1">
    <source>
        <dbReference type="ARBA" id="ARBA00000900"/>
    </source>
</evidence>
<comment type="pathway">
    <text evidence="2">Protein modification; protein ubiquitination.</text>
</comment>
<keyword evidence="4" id="KW-0808">Transferase</keyword>
<evidence type="ECO:0000256" key="10">
    <source>
        <dbReference type="SAM" id="MobiDB-lite"/>
    </source>
</evidence>
<evidence type="ECO:0000259" key="11">
    <source>
        <dbReference type="PROSITE" id="PS50089"/>
    </source>
</evidence>
<evidence type="ECO:0000256" key="3">
    <source>
        <dbReference type="ARBA" id="ARBA00012483"/>
    </source>
</evidence>
<evidence type="ECO:0000256" key="8">
    <source>
        <dbReference type="ARBA" id="ARBA00022833"/>
    </source>
</evidence>
<evidence type="ECO:0000256" key="7">
    <source>
        <dbReference type="ARBA" id="ARBA00022786"/>
    </source>
</evidence>
<dbReference type="EMBL" id="JAVXUO010000518">
    <property type="protein sequence ID" value="KAK2991537.1"/>
    <property type="molecule type" value="Genomic_DNA"/>
</dbReference>
<gene>
    <name evidence="12" type="ORF">RJ640_016572</name>
</gene>
<evidence type="ECO:0000313" key="12">
    <source>
        <dbReference type="EMBL" id="KAK2991537.1"/>
    </source>
</evidence>
<keyword evidence="5" id="KW-0479">Metal-binding</keyword>
<dbReference type="InterPro" id="IPR013083">
    <property type="entry name" value="Znf_RING/FYVE/PHD"/>
</dbReference>
<keyword evidence="13" id="KW-1185">Reference proteome</keyword>
<evidence type="ECO:0000256" key="6">
    <source>
        <dbReference type="ARBA" id="ARBA00022771"/>
    </source>
</evidence>
<dbReference type="SMART" id="SM00184">
    <property type="entry name" value="RING"/>
    <property type="match status" value="1"/>
</dbReference>
<feature type="domain" description="RING-type" evidence="11">
    <location>
        <begin position="687"/>
        <end position="728"/>
    </location>
</feature>
<feature type="compositionally biased region" description="Polar residues" evidence="10">
    <location>
        <begin position="264"/>
        <end position="288"/>
    </location>
</feature>
<keyword evidence="6 9" id="KW-0863">Zinc-finger</keyword>
<feature type="compositionally biased region" description="Polar residues" evidence="10">
    <location>
        <begin position="537"/>
        <end position="548"/>
    </location>
</feature>
<dbReference type="PANTHER" id="PTHR22937">
    <property type="entry name" value="E3 UBIQUITIN-PROTEIN LIGASE RNF165"/>
    <property type="match status" value="1"/>
</dbReference>
<dbReference type="GO" id="GO:0010228">
    <property type="term" value="P:vegetative to reproductive phase transition of meristem"/>
    <property type="evidence" value="ECO:0007669"/>
    <property type="project" value="UniProtKB-ARBA"/>
</dbReference>
<reference evidence="12" key="1">
    <citation type="submission" date="2022-12" db="EMBL/GenBank/DDBJ databases">
        <title>Draft genome assemblies for two species of Escallonia (Escalloniales).</title>
        <authorList>
            <person name="Chanderbali A."/>
            <person name="Dervinis C."/>
            <person name="Anghel I."/>
            <person name="Soltis D."/>
            <person name="Soltis P."/>
            <person name="Zapata F."/>
        </authorList>
    </citation>
    <scope>NUCLEOTIDE SEQUENCE</scope>
    <source>
        <strain evidence="12">UCBG92.1500</strain>
        <tissue evidence="12">Leaf</tissue>
    </source>
</reference>
<name>A0AA88RLI4_9ASTE</name>
<feature type="region of interest" description="Disordered" evidence="10">
    <location>
        <begin position="426"/>
        <end position="481"/>
    </location>
</feature>
<dbReference type="GO" id="GO:0061630">
    <property type="term" value="F:ubiquitin protein ligase activity"/>
    <property type="evidence" value="ECO:0007669"/>
    <property type="project" value="UniProtKB-EC"/>
</dbReference>
<dbReference type="FunFam" id="3.30.40.10:FF:000309">
    <property type="entry name" value="E3 ubiquitin-protein ligase MBR2"/>
    <property type="match status" value="1"/>
</dbReference>
<evidence type="ECO:0000256" key="9">
    <source>
        <dbReference type="PROSITE-ProRule" id="PRU00175"/>
    </source>
</evidence>
<dbReference type="SUPFAM" id="SSF57850">
    <property type="entry name" value="RING/U-box"/>
    <property type="match status" value="1"/>
</dbReference>
<sequence length="734" mass="79520">MQGQRRFIDSFPEAVDLNQGSVSSNAGRENSNAWDNMSNPMESRLSNYVLSSGEGNFNCVNAVGHSAQRLSGWDLGESSSSANFQDQVSCDAVPMEHDWSSSFIDCAGADAQFEERRFESSNILLQDSLNSSLAGNRVMGGSLNMQSSGSNYSPVSANLNSGYAGSSDDGGQGFRAGVCPTLYKSGRSFTEHISSDDAAAGPSANPGYLVEDDGSDSSLGGWGYSCKRKALEGTSGQSYPGGSSSCFPQPENILRHTAPGRYNASSSLSITPSPVNSHSVSRSEQPNSRIGVGMRGVTSDVFPHSNATETANFSRNRGARGYQVHQVSNPTRFPPLESAIRPSSVRSLNQSSRPLSFTDSMDFTPAASVTTNSSNPLNQSHLTRVPGMPRNMLPFPWNAALNSRAGSSSGSLTNSGERGAALRDEANFRSTHRNSVEHTMFVPPTETRNFVQDPTSWSLATGSSSTSGGVPSSSRIGPNTSSRTIPTVWLPHHNPPTQSQRLSEFAPWTLFPSIESDSGVQRGHFSPFASGPSSSANDTVTPSAANSQGRHHPYPRSALMMELPGEDINGWRALASDIEGRQRLVSEIREVLNAMRRGENLRAEMHALISQDYILFDPFINGVAELHDRHRDMRLDVDNMSYEELLALEERMGNVNTGLSEETIRESMKQRKYLSYKIGPLSKIEPCCICQEEYITGDNIGALDCGHDFHTDCIKQWLTQKNLCPICKMTALGT</sequence>
<comment type="caution">
    <text evidence="12">The sequence shown here is derived from an EMBL/GenBank/DDBJ whole genome shotgun (WGS) entry which is preliminary data.</text>
</comment>
<dbReference type="PROSITE" id="PS50089">
    <property type="entry name" value="ZF_RING_2"/>
    <property type="match status" value="1"/>
</dbReference>
<feature type="region of interest" description="Disordered" evidence="10">
    <location>
        <begin position="328"/>
        <end position="359"/>
    </location>
</feature>
<keyword evidence="7" id="KW-0833">Ubl conjugation pathway</keyword>
<feature type="region of interest" description="Disordered" evidence="10">
    <location>
        <begin position="193"/>
        <end position="212"/>
    </location>
</feature>
<dbReference type="PANTHER" id="PTHR22937:SF216">
    <property type="entry name" value="RING-TYPE E3 UBIQUITIN TRANSFERASE"/>
    <property type="match status" value="1"/>
</dbReference>
<dbReference type="Proteomes" id="UP001187471">
    <property type="component" value="Unassembled WGS sequence"/>
</dbReference>
<evidence type="ECO:0000256" key="4">
    <source>
        <dbReference type="ARBA" id="ARBA00022679"/>
    </source>
</evidence>
<dbReference type="Pfam" id="PF13639">
    <property type="entry name" value="zf-RING_2"/>
    <property type="match status" value="1"/>
</dbReference>
<feature type="compositionally biased region" description="Low complexity" evidence="10">
    <location>
        <begin position="523"/>
        <end position="536"/>
    </location>
</feature>
<evidence type="ECO:0000313" key="13">
    <source>
        <dbReference type="Proteomes" id="UP001187471"/>
    </source>
</evidence>
<keyword evidence="8" id="KW-0862">Zinc</keyword>
<dbReference type="GO" id="GO:0008270">
    <property type="term" value="F:zinc ion binding"/>
    <property type="evidence" value="ECO:0007669"/>
    <property type="project" value="UniProtKB-KW"/>
</dbReference>
<dbReference type="GO" id="GO:0043161">
    <property type="term" value="P:proteasome-mediated ubiquitin-dependent protein catabolic process"/>
    <property type="evidence" value="ECO:0007669"/>
    <property type="project" value="UniProtKB-ARBA"/>
</dbReference>
<dbReference type="InterPro" id="IPR001841">
    <property type="entry name" value="Znf_RING"/>
</dbReference>
<evidence type="ECO:0000256" key="5">
    <source>
        <dbReference type="ARBA" id="ARBA00022723"/>
    </source>
</evidence>